<reference evidence="6 7" key="1">
    <citation type="submission" date="2023-11" db="EMBL/GenBank/DDBJ databases">
        <title>Coraliomargarita sp. nov., isolated from marine algae.</title>
        <authorList>
            <person name="Lee J.K."/>
            <person name="Baek J.H."/>
            <person name="Kim J.M."/>
            <person name="Choi D.G."/>
            <person name="Jeon C.O."/>
        </authorList>
    </citation>
    <scope>NUCLEOTIDE SEQUENCE [LARGE SCALE GENOMIC DNA]</scope>
    <source>
        <strain evidence="6 7">J2-16</strain>
    </source>
</reference>
<evidence type="ECO:0000313" key="7">
    <source>
        <dbReference type="Proteomes" id="UP001324993"/>
    </source>
</evidence>
<dbReference type="RefSeq" id="WP_319832678.1">
    <property type="nucleotide sequence ID" value="NZ_CP138858.1"/>
</dbReference>
<evidence type="ECO:0000256" key="1">
    <source>
        <dbReference type="ARBA" id="ARBA00022485"/>
    </source>
</evidence>
<gene>
    <name evidence="6" type="ORF">SH580_20490</name>
</gene>
<evidence type="ECO:0000256" key="4">
    <source>
        <dbReference type="ARBA" id="ARBA00023004"/>
    </source>
</evidence>
<keyword evidence="5" id="KW-0411">Iron-sulfur</keyword>
<dbReference type="PANTHER" id="PTHR43498:SF1">
    <property type="entry name" value="COB--COM HETERODISULFIDE REDUCTASE IRON-SULFUR SUBUNIT A"/>
    <property type="match status" value="1"/>
</dbReference>
<dbReference type="InterPro" id="IPR039650">
    <property type="entry name" value="HdrA-like"/>
</dbReference>
<dbReference type="EMBL" id="CP138858">
    <property type="protein sequence ID" value="WPJ95801.1"/>
    <property type="molecule type" value="Genomic_DNA"/>
</dbReference>
<dbReference type="Gene3D" id="3.50.50.60">
    <property type="entry name" value="FAD/NAD(P)-binding domain"/>
    <property type="match status" value="1"/>
</dbReference>
<accession>A0ABZ0RHY8</accession>
<evidence type="ECO:0000256" key="3">
    <source>
        <dbReference type="ARBA" id="ARBA00023002"/>
    </source>
</evidence>
<keyword evidence="3" id="KW-0560">Oxidoreductase</keyword>
<keyword evidence="4" id="KW-0408">Iron</keyword>
<evidence type="ECO:0000313" key="6">
    <source>
        <dbReference type="EMBL" id="WPJ95801.1"/>
    </source>
</evidence>
<keyword evidence="7" id="KW-1185">Reference proteome</keyword>
<dbReference type="Pfam" id="PF12831">
    <property type="entry name" value="FAD_oxidored"/>
    <property type="match status" value="1"/>
</dbReference>
<organism evidence="6 7">
    <name type="scientific">Coraliomargarita algicola</name>
    <dbReference type="NCBI Taxonomy" id="3092156"/>
    <lineage>
        <taxon>Bacteria</taxon>
        <taxon>Pseudomonadati</taxon>
        <taxon>Verrucomicrobiota</taxon>
        <taxon>Opitutia</taxon>
        <taxon>Puniceicoccales</taxon>
        <taxon>Coraliomargaritaceae</taxon>
        <taxon>Coraliomargarita</taxon>
    </lineage>
</organism>
<sequence length="521" mass="58644">MIQAESFQPNDDQAPKRSAARTFKTDICVYGGNSGGVIAALTARKNGQTVTLLEPSNHLGGLTSGGLGYSDIGNKFAIGGLARQFYERMGKKYGQDEAWLFEPQVARSVFEEWLDEMNIVCHFGSFLDTVQMHQGRIKQITTLNGITVQAKQFIDTSYEGDLMAKAGVSYTVGREDNDVYGETYNGQQMLDKHQFNFDVDPYIVPGDPASGLLPGIDDGPYQQGKGDHRVQAYNFRLCLTDDATKRVPFTQPENYNPADYELLRRYCQAGYIPEFDKFDRLVNDVYDMNNWGAISSDYIGMNHDYPEASYAEREKIFQAHVTWTKGLLWFWLTDPSVDKSFQNRFRTFGWNAEAFKESDHFPPALYVREARRMVSDVVMTEHHCTGYEIISDAIGLAAYVMDSHNCRRIVVDGKVRNEGDVQIHSGPPYPISYQCIVPKRGECTNLFVPYCLSASHIAFGSIRMEPVFMILAQSAVEAATIAIKNRVDVQAVSYTKLKSRLRQVNQIVEPVPMVNDIQAGE</sequence>
<name>A0ABZ0RHY8_9BACT</name>
<keyword evidence="2" id="KW-0479">Metal-binding</keyword>
<proteinExistence type="predicted"/>
<protein>
    <submittedName>
        <fullName evidence="6">FAD-dependent oxidoreductase</fullName>
    </submittedName>
</protein>
<evidence type="ECO:0000256" key="2">
    <source>
        <dbReference type="ARBA" id="ARBA00022723"/>
    </source>
</evidence>
<dbReference type="SUPFAM" id="SSF51905">
    <property type="entry name" value="FAD/NAD(P)-binding domain"/>
    <property type="match status" value="1"/>
</dbReference>
<keyword evidence="1" id="KW-0004">4Fe-4S</keyword>
<dbReference type="Proteomes" id="UP001324993">
    <property type="component" value="Chromosome"/>
</dbReference>
<evidence type="ECO:0000256" key="5">
    <source>
        <dbReference type="ARBA" id="ARBA00023014"/>
    </source>
</evidence>
<dbReference type="InterPro" id="IPR036188">
    <property type="entry name" value="FAD/NAD-bd_sf"/>
</dbReference>
<dbReference type="PANTHER" id="PTHR43498">
    <property type="entry name" value="FERREDOXIN:COB-COM HETERODISULFIDE REDUCTASE SUBUNIT A"/>
    <property type="match status" value="1"/>
</dbReference>